<protein>
    <recommendedName>
        <fullName evidence="3">DUF433 domain-containing protein</fullName>
    </recommendedName>
</protein>
<organism evidence="1 2">
    <name type="scientific">Spirosoma utsteinense</name>
    <dbReference type="NCBI Taxonomy" id="2585773"/>
    <lineage>
        <taxon>Bacteria</taxon>
        <taxon>Pseudomonadati</taxon>
        <taxon>Bacteroidota</taxon>
        <taxon>Cytophagia</taxon>
        <taxon>Cytophagales</taxon>
        <taxon>Cytophagaceae</taxon>
        <taxon>Spirosoma</taxon>
    </lineage>
</organism>
<evidence type="ECO:0000313" key="2">
    <source>
        <dbReference type="Proteomes" id="UP000700732"/>
    </source>
</evidence>
<dbReference type="Pfam" id="PF04255">
    <property type="entry name" value="DUF433"/>
    <property type="match status" value="1"/>
</dbReference>
<evidence type="ECO:0008006" key="3">
    <source>
        <dbReference type="Google" id="ProtNLM"/>
    </source>
</evidence>
<dbReference type="Gene3D" id="1.10.10.10">
    <property type="entry name" value="Winged helix-like DNA-binding domain superfamily/Winged helix DNA-binding domain"/>
    <property type="match status" value="1"/>
</dbReference>
<dbReference type="EMBL" id="VFIA01000009">
    <property type="protein sequence ID" value="MBC3791348.1"/>
    <property type="molecule type" value="Genomic_DNA"/>
</dbReference>
<dbReference type="Proteomes" id="UP000700732">
    <property type="component" value="Unassembled WGS sequence"/>
</dbReference>
<reference evidence="1 2" key="1">
    <citation type="submission" date="2019-06" db="EMBL/GenBank/DDBJ databases">
        <title>Spirosoma utsteinense sp. nov. isolated from Antarctic ice-free soils.</title>
        <authorList>
            <person name="Tahon G."/>
        </authorList>
    </citation>
    <scope>NUCLEOTIDE SEQUENCE [LARGE SCALE GENOMIC DNA]</scope>
    <source>
        <strain evidence="1 2">LMG 31447</strain>
    </source>
</reference>
<dbReference type="InterPro" id="IPR036388">
    <property type="entry name" value="WH-like_DNA-bd_sf"/>
</dbReference>
<dbReference type="SUPFAM" id="SSF46689">
    <property type="entry name" value="Homeodomain-like"/>
    <property type="match status" value="1"/>
</dbReference>
<keyword evidence="2" id="KW-1185">Reference proteome</keyword>
<dbReference type="InterPro" id="IPR007367">
    <property type="entry name" value="DUF433"/>
</dbReference>
<comment type="caution">
    <text evidence="1">The sequence shown here is derived from an EMBL/GenBank/DDBJ whole genome shotgun (WGS) entry which is preliminary data.</text>
</comment>
<dbReference type="InterPro" id="IPR009057">
    <property type="entry name" value="Homeodomain-like_sf"/>
</dbReference>
<dbReference type="PANTHER" id="PTHR34849">
    <property type="entry name" value="SSL5025 PROTEIN"/>
    <property type="match status" value="1"/>
</dbReference>
<gene>
    <name evidence="1" type="ORF">FH603_1849</name>
</gene>
<evidence type="ECO:0000313" key="1">
    <source>
        <dbReference type="EMBL" id="MBC3791348.1"/>
    </source>
</evidence>
<dbReference type="PANTHER" id="PTHR34849:SF3">
    <property type="entry name" value="SSR2962 PROTEIN"/>
    <property type="match status" value="1"/>
</dbReference>
<dbReference type="RefSeq" id="WP_394366392.1">
    <property type="nucleotide sequence ID" value="NZ_VFIA01000009.1"/>
</dbReference>
<sequence>MKPIVMENDLLQRITLNPDICHGKPTIRNKRYPVELILDLLSAGMTHQEILADYPVLEDDDIRACLVYATRLTRIKSIHRVLA</sequence>
<accession>A0ABR6W418</accession>
<proteinExistence type="predicted"/>
<name>A0ABR6W418_9BACT</name>